<sequence>MWCATSKSLIFARKCWKLLHQPFSYLIIPITFFKMRFPTLYIIGSLASTAASMSLGMFCLSKGYTCRNQIWQCSEGSPTVGMVKTCSKGTTCSIMYGLAVCAEISPIY</sequence>
<organism evidence="1 2">
    <name type="scientific">Aspergillus aculeatinus CBS 121060</name>
    <dbReference type="NCBI Taxonomy" id="1448322"/>
    <lineage>
        <taxon>Eukaryota</taxon>
        <taxon>Fungi</taxon>
        <taxon>Dikarya</taxon>
        <taxon>Ascomycota</taxon>
        <taxon>Pezizomycotina</taxon>
        <taxon>Eurotiomycetes</taxon>
        <taxon>Eurotiomycetidae</taxon>
        <taxon>Eurotiales</taxon>
        <taxon>Aspergillaceae</taxon>
        <taxon>Aspergillus</taxon>
        <taxon>Aspergillus subgen. Circumdati</taxon>
    </lineage>
</organism>
<keyword evidence="2" id="KW-1185">Reference proteome</keyword>
<dbReference type="EMBL" id="KZ824991">
    <property type="protein sequence ID" value="RAH65684.1"/>
    <property type="molecule type" value="Genomic_DNA"/>
</dbReference>
<protein>
    <submittedName>
        <fullName evidence="1">Uncharacterized protein</fullName>
    </submittedName>
</protein>
<accession>A0ACD1GWG7</accession>
<evidence type="ECO:0000313" key="2">
    <source>
        <dbReference type="Proteomes" id="UP000249661"/>
    </source>
</evidence>
<proteinExistence type="predicted"/>
<dbReference type="Proteomes" id="UP000249661">
    <property type="component" value="Unassembled WGS sequence"/>
</dbReference>
<gene>
    <name evidence="1" type="ORF">BO66DRAFT_198302</name>
</gene>
<evidence type="ECO:0000313" key="1">
    <source>
        <dbReference type="EMBL" id="RAH65684.1"/>
    </source>
</evidence>
<name>A0ACD1GWG7_9EURO</name>
<reference evidence="1" key="1">
    <citation type="submission" date="2018-02" db="EMBL/GenBank/DDBJ databases">
        <title>The genomes of Aspergillus section Nigri reveals drivers in fungal speciation.</title>
        <authorList>
            <consortium name="DOE Joint Genome Institute"/>
            <person name="Vesth T.C."/>
            <person name="Nybo J."/>
            <person name="Theobald S."/>
            <person name="Brandl J."/>
            <person name="Frisvad J.C."/>
            <person name="Nielsen K.F."/>
            <person name="Lyhne E.K."/>
            <person name="Kogle M.E."/>
            <person name="Kuo A."/>
            <person name="Riley R."/>
            <person name="Clum A."/>
            <person name="Nolan M."/>
            <person name="Lipzen A."/>
            <person name="Salamov A."/>
            <person name="Henrissat B."/>
            <person name="Wiebenga A."/>
            <person name="De vries R.P."/>
            <person name="Grigoriev I.V."/>
            <person name="Mortensen U.H."/>
            <person name="Andersen M.R."/>
            <person name="Baker S.E."/>
        </authorList>
    </citation>
    <scope>NUCLEOTIDE SEQUENCE</scope>
    <source>
        <strain evidence="1">CBS 121060</strain>
    </source>
</reference>